<name>A0A0K9PF65_ZOSMR</name>
<dbReference type="AlphaFoldDB" id="A0A0K9PF65"/>
<dbReference type="PANTHER" id="PTHR47926:SF423">
    <property type="entry name" value="REPEAT-CONTAINING PROTEIN, PUTATIVE-RELATED"/>
    <property type="match status" value="1"/>
</dbReference>
<dbReference type="Gene3D" id="1.25.40.10">
    <property type="entry name" value="Tetratricopeptide repeat domain"/>
    <property type="match status" value="1"/>
</dbReference>
<evidence type="ECO:0000313" key="2">
    <source>
        <dbReference type="Proteomes" id="UP000036987"/>
    </source>
</evidence>
<evidence type="ECO:0008006" key="3">
    <source>
        <dbReference type="Google" id="ProtNLM"/>
    </source>
</evidence>
<proteinExistence type="predicted"/>
<comment type="caution">
    <text evidence="1">The sequence shown here is derived from an EMBL/GenBank/DDBJ whole genome shotgun (WGS) entry which is preliminary data.</text>
</comment>
<dbReference type="GO" id="GO:0003723">
    <property type="term" value="F:RNA binding"/>
    <property type="evidence" value="ECO:0007669"/>
    <property type="project" value="InterPro"/>
</dbReference>
<dbReference type="InterPro" id="IPR011990">
    <property type="entry name" value="TPR-like_helical_dom_sf"/>
</dbReference>
<accession>A0A0K9PF65</accession>
<protein>
    <recommendedName>
        <fullName evidence="3">Pentatricopeptide repeat-containing protein</fullName>
    </recommendedName>
</protein>
<sequence>MTEIYGIELEMIHYGCVVDLLAIYGQLEEAWKFITIMPVQPDSDMWTSFLSCFFHKNQELSKIAIEKLLK</sequence>
<dbReference type="EMBL" id="LFYR01000955">
    <property type="protein sequence ID" value="KMZ66865.1"/>
    <property type="molecule type" value="Genomic_DNA"/>
</dbReference>
<evidence type="ECO:0000313" key="1">
    <source>
        <dbReference type="EMBL" id="KMZ66865.1"/>
    </source>
</evidence>
<keyword evidence="2" id="KW-1185">Reference proteome</keyword>
<dbReference type="OrthoDB" id="185373at2759"/>
<gene>
    <name evidence="1" type="ORF">ZOSMA_287G00280</name>
</gene>
<dbReference type="InterPro" id="IPR046960">
    <property type="entry name" value="PPR_At4g14850-like_plant"/>
</dbReference>
<dbReference type="GO" id="GO:0009451">
    <property type="term" value="P:RNA modification"/>
    <property type="evidence" value="ECO:0007669"/>
    <property type="project" value="InterPro"/>
</dbReference>
<dbReference type="Proteomes" id="UP000036987">
    <property type="component" value="Unassembled WGS sequence"/>
</dbReference>
<dbReference type="PANTHER" id="PTHR47926">
    <property type="entry name" value="PENTATRICOPEPTIDE REPEAT-CONTAINING PROTEIN"/>
    <property type="match status" value="1"/>
</dbReference>
<organism evidence="1 2">
    <name type="scientific">Zostera marina</name>
    <name type="common">Eelgrass</name>
    <dbReference type="NCBI Taxonomy" id="29655"/>
    <lineage>
        <taxon>Eukaryota</taxon>
        <taxon>Viridiplantae</taxon>
        <taxon>Streptophyta</taxon>
        <taxon>Embryophyta</taxon>
        <taxon>Tracheophyta</taxon>
        <taxon>Spermatophyta</taxon>
        <taxon>Magnoliopsida</taxon>
        <taxon>Liliopsida</taxon>
        <taxon>Zosteraceae</taxon>
        <taxon>Zostera</taxon>
    </lineage>
</organism>
<reference evidence="2" key="1">
    <citation type="journal article" date="2016" name="Nature">
        <title>The genome of the seagrass Zostera marina reveals angiosperm adaptation to the sea.</title>
        <authorList>
            <person name="Olsen J.L."/>
            <person name="Rouze P."/>
            <person name="Verhelst B."/>
            <person name="Lin Y.-C."/>
            <person name="Bayer T."/>
            <person name="Collen J."/>
            <person name="Dattolo E."/>
            <person name="De Paoli E."/>
            <person name="Dittami S."/>
            <person name="Maumus F."/>
            <person name="Michel G."/>
            <person name="Kersting A."/>
            <person name="Lauritano C."/>
            <person name="Lohaus R."/>
            <person name="Toepel M."/>
            <person name="Tonon T."/>
            <person name="Vanneste K."/>
            <person name="Amirebrahimi M."/>
            <person name="Brakel J."/>
            <person name="Bostroem C."/>
            <person name="Chovatia M."/>
            <person name="Grimwood J."/>
            <person name="Jenkins J.W."/>
            <person name="Jueterbock A."/>
            <person name="Mraz A."/>
            <person name="Stam W.T."/>
            <person name="Tice H."/>
            <person name="Bornberg-Bauer E."/>
            <person name="Green P.J."/>
            <person name="Pearson G.A."/>
            <person name="Procaccini G."/>
            <person name="Duarte C.M."/>
            <person name="Schmutz J."/>
            <person name="Reusch T.B.H."/>
            <person name="Van de Peer Y."/>
        </authorList>
    </citation>
    <scope>NUCLEOTIDE SEQUENCE [LARGE SCALE GENOMIC DNA]</scope>
    <source>
        <strain evidence="2">cv. Finnish</strain>
    </source>
</reference>